<proteinExistence type="predicted"/>
<dbReference type="PANTHER" id="PTHR43158:SF2">
    <property type="entry name" value="SKFA PEPTIDE EXPORT ATP-BINDING PROTEIN SKFE"/>
    <property type="match status" value="1"/>
</dbReference>
<feature type="region of interest" description="Disordered" evidence="3">
    <location>
        <begin position="256"/>
        <end position="280"/>
    </location>
</feature>
<evidence type="ECO:0000259" key="4">
    <source>
        <dbReference type="PROSITE" id="PS50893"/>
    </source>
</evidence>
<feature type="compositionally biased region" description="Low complexity" evidence="3">
    <location>
        <begin position="265"/>
        <end position="280"/>
    </location>
</feature>
<comment type="caution">
    <text evidence="5">The sequence shown here is derived from an EMBL/GenBank/DDBJ whole genome shotgun (WGS) entry which is preliminary data.</text>
</comment>
<evidence type="ECO:0000313" key="5">
    <source>
        <dbReference type="EMBL" id="GAA3696237.1"/>
    </source>
</evidence>
<dbReference type="PROSITE" id="PS50893">
    <property type="entry name" value="ABC_TRANSPORTER_2"/>
    <property type="match status" value="1"/>
</dbReference>
<dbReference type="SUPFAM" id="SSF52540">
    <property type="entry name" value="P-loop containing nucleoside triphosphate hydrolases"/>
    <property type="match status" value="1"/>
</dbReference>
<sequence length="280" mass="29548">MVELLCGEAPVASLTTCDGHSIPTAVSRPVCVGESVRSAYAARVNDPAGDERPYIETRDLSLTTREGPVYAQVDLSFRRGRLAAVVGRSGSGRSALLLTLAGRMRGWTGSCRVAGYDAAAQAAELRDRSSLARIGNLVDLEPRLTVAESVTERALIDAMPLPRAGERFEVACAALGGLDLPRRTLVGDLSSLDRTLLTVALATLRPAELVVLDDAQRGLDAEQLGRLMTGLVGLVEAGTCVVVSVLEEAVLPGASDRHRLERPPAETSPEPATAAVEESR</sequence>
<evidence type="ECO:0000256" key="3">
    <source>
        <dbReference type="SAM" id="MobiDB-lite"/>
    </source>
</evidence>
<dbReference type="SMART" id="SM00382">
    <property type="entry name" value="AAA"/>
    <property type="match status" value="1"/>
</dbReference>
<dbReference type="InterPro" id="IPR003439">
    <property type="entry name" value="ABC_transporter-like_ATP-bd"/>
</dbReference>
<keyword evidence="1" id="KW-0547">Nucleotide-binding</keyword>
<dbReference type="InterPro" id="IPR027417">
    <property type="entry name" value="P-loop_NTPase"/>
</dbReference>
<evidence type="ECO:0000256" key="2">
    <source>
        <dbReference type="ARBA" id="ARBA00022840"/>
    </source>
</evidence>
<organism evidence="5 6">
    <name type="scientific">Microlunatus aurantiacus</name>
    <dbReference type="NCBI Taxonomy" id="446786"/>
    <lineage>
        <taxon>Bacteria</taxon>
        <taxon>Bacillati</taxon>
        <taxon>Actinomycetota</taxon>
        <taxon>Actinomycetes</taxon>
        <taxon>Propionibacteriales</taxon>
        <taxon>Propionibacteriaceae</taxon>
        <taxon>Microlunatus</taxon>
    </lineage>
</organism>
<keyword evidence="6" id="KW-1185">Reference proteome</keyword>
<reference evidence="6" key="1">
    <citation type="journal article" date="2019" name="Int. J. Syst. Evol. Microbiol.">
        <title>The Global Catalogue of Microorganisms (GCM) 10K type strain sequencing project: providing services to taxonomists for standard genome sequencing and annotation.</title>
        <authorList>
            <consortium name="The Broad Institute Genomics Platform"/>
            <consortium name="The Broad Institute Genome Sequencing Center for Infectious Disease"/>
            <person name="Wu L."/>
            <person name="Ma J."/>
        </authorList>
    </citation>
    <scope>NUCLEOTIDE SEQUENCE [LARGE SCALE GENOMIC DNA]</scope>
    <source>
        <strain evidence="6">JCM 16548</strain>
    </source>
</reference>
<dbReference type="InterPro" id="IPR003593">
    <property type="entry name" value="AAA+_ATPase"/>
</dbReference>
<keyword evidence="2" id="KW-0067">ATP-binding</keyword>
<dbReference type="Gene3D" id="3.40.50.300">
    <property type="entry name" value="P-loop containing nucleotide triphosphate hydrolases"/>
    <property type="match status" value="1"/>
</dbReference>
<protein>
    <recommendedName>
        <fullName evidence="4">ABC transporter domain-containing protein</fullName>
    </recommendedName>
</protein>
<accession>A0ABP7CX98</accession>
<dbReference type="Proteomes" id="UP001500051">
    <property type="component" value="Unassembled WGS sequence"/>
</dbReference>
<dbReference type="EMBL" id="BAAAYX010000002">
    <property type="protein sequence ID" value="GAA3696237.1"/>
    <property type="molecule type" value="Genomic_DNA"/>
</dbReference>
<evidence type="ECO:0000256" key="1">
    <source>
        <dbReference type="ARBA" id="ARBA00022741"/>
    </source>
</evidence>
<evidence type="ECO:0000313" key="6">
    <source>
        <dbReference type="Proteomes" id="UP001500051"/>
    </source>
</evidence>
<gene>
    <name evidence="5" type="ORF">GCM10022204_10300</name>
</gene>
<dbReference type="Pfam" id="PF00005">
    <property type="entry name" value="ABC_tran"/>
    <property type="match status" value="1"/>
</dbReference>
<dbReference type="PANTHER" id="PTHR43158">
    <property type="entry name" value="SKFA PEPTIDE EXPORT ATP-BINDING PROTEIN SKFE"/>
    <property type="match status" value="1"/>
</dbReference>
<name>A0ABP7CX98_9ACTN</name>
<feature type="domain" description="ABC transporter" evidence="4">
    <location>
        <begin position="55"/>
        <end position="280"/>
    </location>
</feature>